<keyword evidence="15" id="KW-1185">Reference proteome</keyword>
<dbReference type="EnsemblMetazoa" id="XM_019914503.1">
    <property type="protein sequence ID" value="XP_019770062.1"/>
    <property type="gene ID" value="LOC109544368"/>
</dbReference>
<dbReference type="Pfam" id="PF02880">
    <property type="entry name" value="PGM_PMM_III"/>
    <property type="match status" value="1"/>
</dbReference>
<dbReference type="GO" id="GO:0000287">
    <property type="term" value="F:magnesium ion binding"/>
    <property type="evidence" value="ECO:0007669"/>
    <property type="project" value="InterPro"/>
</dbReference>
<dbReference type="InterPro" id="IPR016055">
    <property type="entry name" value="A-D-PHexomutase_a/b/a-I/II/III"/>
</dbReference>
<dbReference type="GO" id="GO:0008973">
    <property type="term" value="F:phosphopentomutase activity"/>
    <property type="evidence" value="ECO:0007669"/>
    <property type="project" value="TreeGrafter"/>
</dbReference>
<keyword evidence="4" id="KW-0963">Cytoplasm</keyword>
<feature type="domain" description="Alpha-D-phosphohexomutase alpha/beta/alpha" evidence="13">
    <location>
        <begin position="337"/>
        <end position="445"/>
    </location>
</feature>
<evidence type="ECO:0000256" key="8">
    <source>
        <dbReference type="ARBA" id="ARBA00022842"/>
    </source>
</evidence>
<evidence type="ECO:0000256" key="5">
    <source>
        <dbReference type="ARBA" id="ARBA00022526"/>
    </source>
</evidence>
<dbReference type="CDD" id="cd05799">
    <property type="entry name" value="PGM2"/>
    <property type="match status" value="1"/>
</dbReference>
<evidence type="ECO:0000256" key="3">
    <source>
        <dbReference type="ARBA" id="ARBA00010231"/>
    </source>
</evidence>
<dbReference type="InterPro" id="IPR005845">
    <property type="entry name" value="A-D-PHexomutase_a/b/a-II"/>
</dbReference>
<comment type="cofactor">
    <cofactor evidence="1">
        <name>Mg(2+)</name>
        <dbReference type="ChEBI" id="CHEBI:18420"/>
    </cofactor>
</comment>
<dbReference type="PROSITE" id="PS00710">
    <property type="entry name" value="PGM_PMM"/>
    <property type="match status" value="1"/>
</dbReference>
<organism evidence="14 15">
    <name type="scientific">Dendroctonus ponderosae</name>
    <name type="common">Mountain pine beetle</name>
    <dbReference type="NCBI Taxonomy" id="77166"/>
    <lineage>
        <taxon>Eukaryota</taxon>
        <taxon>Metazoa</taxon>
        <taxon>Ecdysozoa</taxon>
        <taxon>Arthropoda</taxon>
        <taxon>Hexapoda</taxon>
        <taxon>Insecta</taxon>
        <taxon>Pterygota</taxon>
        <taxon>Neoptera</taxon>
        <taxon>Endopterygota</taxon>
        <taxon>Coleoptera</taxon>
        <taxon>Polyphaga</taxon>
        <taxon>Cucujiformia</taxon>
        <taxon>Curculionidae</taxon>
        <taxon>Scolytinae</taxon>
        <taxon>Dendroctonus</taxon>
    </lineage>
</organism>
<dbReference type="GeneID" id="109544368"/>
<comment type="similarity">
    <text evidence="3">Belongs to the phosphohexose mutase family.</text>
</comment>
<dbReference type="GO" id="GO:0005737">
    <property type="term" value="C:cytoplasm"/>
    <property type="evidence" value="ECO:0007669"/>
    <property type="project" value="UniProtKB-SubCell"/>
</dbReference>
<keyword evidence="5" id="KW-0313">Glucose metabolism</keyword>
<dbReference type="Proteomes" id="UP000019118">
    <property type="component" value="Unassembled WGS sequence"/>
</dbReference>
<evidence type="ECO:0008006" key="16">
    <source>
        <dbReference type="Google" id="ProtNLM"/>
    </source>
</evidence>
<evidence type="ECO:0000259" key="13">
    <source>
        <dbReference type="Pfam" id="PF02880"/>
    </source>
</evidence>
<dbReference type="SUPFAM" id="SSF55957">
    <property type="entry name" value="Phosphoglucomutase, C-terminal domain"/>
    <property type="match status" value="1"/>
</dbReference>
<dbReference type="InterPro" id="IPR036900">
    <property type="entry name" value="A-D-PHexomutase_C_sf"/>
</dbReference>
<evidence type="ECO:0000256" key="2">
    <source>
        <dbReference type="ARBA" id="ARBA00004496"/>
    </source>
</evidence>
<dbReference type="Pfam" id="PF02878">
    <property type="entry name" value="PGM_PMM_I"/>
    <property type="match status" value="1"/>
</dbReference>
<dbReference type="GO" id="GO:0005634">
    <property type="term" value="C:nucleus"/>
    <property type="evidence" value="ECO:0007669"/>
    <property type="project" value="TreeGrafter"/>
</dbReference>
<protein>
    <recommendedName>
        <fullName evidence="16">Phosphoglucomutase-2</fullName>
    </recommendedName>
</protein>
<evidence type="ECO:0000313" key="14">
    <source>
        <dbReference type="EnsemblMetazoa" id="XP_019770059.1"/>
    </source>
</evidence>
<comment type="subcellular location">
    <subcellularLocation>
        <location evidence="2">Cytoplasm</location>
    </subcellularLocation>
</comment>
<keyword evidence="6" id="KW-0597">Phosphoprotein</keyword>
<dbReference type="FunFam" id="3.40.120.10:FF:000035">
    <property type="entry name" value="Pgm3p"/>
    <property type="match status" value="1"/>
</dbReference>
<dbReference type="Gene3D" id="3.40.120.10">
    <property type="entry name" value="Alpha-D-Glucose-1,6-Bisphosphate, subunit A, domain 3"/>
    <property type="match status" value="3"/>
</dbReference>
<dbReference type="InterPro" id="IPR005846">
    <property type="entry name" value="A-D-PHexomutase_a/b/a-III"/>
</dbReference>
<evidence type="ECO:0000259" key="12">
    <source>
        <dbReference type="Pfam" id="PF02879"/>
    </source>
</evidence>
<reference evidence="15" key="1">
    <citation type="journal article" date="2013" name="Genome Biol.">
        <title>Draft genome of the mountain pine beetle, Dendroctonus ponderosae Hopkins, a major forest pest.</title>
        <authorList>
            <person name="Keeling C.I."/>
            <person name="Yuen M.M."/>
            <person name="Liao N.Y."/>
            <person name="Docking T.R."/>
            <person name="Chan S.K."/>
            <person name="Taylor G.A."/>
            <person name="Palmquist D.L."/>
            <person name="Jackman S.D."/>
            <person name="Nguyen A."/>
            <person name="Li M."/>
            <person name="Henderson H."/>
            <person name="Janes J.K."/>
            <person name="Zhao Y."/>
            <person name="Pandoh P."/>
            <person name="Moore R."/>
            <person name="Sperling F.A."/>
            <person name="Huber D.P."/>
            <person name="Birol I."/>
            <person name="Jones S.J."/>
            <person name="Bohlmann J."/>
        </authorList>
    </citation>
    <scope>NUCLEOTIDE SEQUENCE</scope>
</reference>
<dbReference type="EnsemblMetazoa" id="XM_019914501.1">
    <property type="protein sequence ID" value="XP_019770060.1"/>
    <property type="gene ID" value="LOC109544368"/>
</dbReference>
<evidence type="ECO:0000313" key="15">
    <source>
        <dbReference type="Proteomes" id="UP000019118"/>
    </source>
</evidence>
<keyword evidence="9" id="KW-0413">Isomerase</keyword>
<keyword evidence="7" id="KW-0479">Metal-binding</keyword>
<dbReference type="EnsemblMetazoa" id="XM_019914502.1">
    <property type="protein sequence ID" value="XP_019770061.1"/>
    <property type="gene ID" value="LOC109544368"/>
</dbReference>
<dbReference type="Pfam" id="PF02879">
    <property type="entry name" value="PGM_PMM_II"/>
    <property type="match status" value="1"/>
</dbReference>
<dbReference type="GO" id="GO:0006006">
    <property type="term" value="P:glucose metabolic process"/>
    <property type="evidence" value="ECO:0007669"/>
    <property type="project" value="UniProtKB-KW"/>
</dbReference>
<feature type="domain" description="Alpha-D-phosphohexomutase alpha/beta/alpha" evidence="12">
    <location>
        <begin position="234"/>
        <end position="326"/>
    </location>
</feature>
<evidence type="ECO:0000256" key="10">
    <source>
        <dbReference type="ARBA" id="ARBA00023277"/>
    </source>
</evidence>
<proteinExistence type="inferred from homology"/>
<keyword evidence="8" id="KW-0460">Magnesium</keyword>
<evidence type="ECO:0000259" key="11">
    <source>
        <dbReference type="Pfam" id="PF02878"/>
    </source>
</evidence>
<evidence type="ECO:0000256" key="7">
    <source>
        <dbReference type="ARBA" id="ARBA00022723"/>
    </source>
</evidence>
<dbReference type="KEGG" id="dpa:109544368"/>
<accession>A0AAR5QA05</accession>
<dbReference type="GO" id="GO:0006166">
    <property type="term" value="P:purine ribonucleoside salvage"/>
    <property type="evidence" value="ECO:0007669"/>
    <property type="project" value="TreeGrafter"/>
</dbReference>
<dbReference type="InterPro" id="IPR005844">
    <property type="entry name" value="A-D-PHexomutase_a/b/a-I"/>
</dbReference>
<evidence type="ECO:0000256" key="4">
    <source>
        <dbReference type="ARBA" id="ARBA00022490"/>
    </source>
</evidence>
<keyword evidence="10" id="KW-0119">Carbohydrate metabolism</keyword>
<evidence type="ECO:0000256" key="1">
    <source>
        <dbReference type="ARBA" id="ARBA00001946"/>
    </source>
</evidence>
<dbReference type="EnsemblMetazoa" id="XM_019914500.1">
    <property type="protein sequence ID" value="XP_019770059.1"/>
    <property type="gene ID" value="LOC109544368"/>
</dbReference>
<evidence type="ECO:0000256" key="9">
    <source>
        <dbReference type="ARBA" id="ARBA00023235"/>
    </source>
</evidence>
<dbReference type="InterPro" id="IPR016066">
    <property type="entry name" value="A-D-PHexomutase_CS"/>
</dbReference>
<dbReference type="EnsemblMetazoa" id="XM_019914504.1">
    <property type="protein sequence ID" value="XP_019770063.1"/>
    <property type="gene ID" value="LOC109544368"/>
</dbReference>
<dbReference type="PANTHER" id="PTHR45745:SF1">
    <property type="entry name" value="PHOSPHOGLUCOMUTASE 2B-RELATED"/>
    <property type="match status" value="1"/>
</dbReference>
<dbReference type="PANTHER" id="PTHR45745">
    <property type="entry name" value="PHOSPHOMANNOMUTASE 45A"/>
    <property type="match status" value="1"/>
</dbReference>
<dbReference type="AlphaFoldDB" id="A0AAR5QA05"/>
<dbReference type="SUPFAM" id="SSF53738">
    <property type="entry name" value="Phosphoglucomutase, first 3 domains"/>
    <property type="match status" value="3"/>
</dbReference>
<feature type="domain" description="Alpha-D-phosphohexomutase alpha/beta/alpha" evidence="11">
    <location>
        <begin position="51"/>
        <end position="189"/>
    </location>
</feature>
<reference evidence="14" key="2">
    <citation type="submission" date="2024-08" db="UniProtKB">
        <authorList>
            <consortium name="EnsemblMetazoa"/>
        </authorList>
    </citation>
    <scope>IDENTIFICATION</scope>
</reference>
<name>A0AAR5QA05_DENPD</name>
<sequence>MAVNCKSEEPLQARVQEWLEWDRNPDTRAAISKLVDENNTKALTQKLLSRLSFGTAGLRGKMSAGYSCMNDLVIIQTGQGFLKYLEQYKSDVLKGNGIVVGYDGRHNSKRWAELTATIFVSAGYKVRLFSDVIPTPFIPFAVKKYGCASGVMVTASHNPKDDNGYKVYDSNSAQIIPPVDKRIQNSILANLRPLDSSWNTDILSNNPLLIDPYEDCLNCYLKSIISDGIHADEIAMNKTVNLSFVYTAMHGVGYKSVQKAVDLIGVRIFPVPEQRDPDPEFSTVKFPNPEEGKSSLDLSFKYANEKGCNIILANDPDADRFAVAERNKSTGEWKIFNGNELGALFGWWLIECHKKQRPNIPLDKVYMIASTVSSMILKTMAKAEGFNFVDTLTGFKWLGNKALDLEKQGYSVIFCFEEAIGFMCNNKIVDKDGVSALAHFACLSNFVYGNNQQLCDKLKELYDIYGLHLSLNSYYFCHEPPKIEQIFNRIRNINGEKQYPSGILNDEYKIKSIRDLTTGFDNSQPNNRAILPVSCSSQMITFVFDNGLHLTLRTSGTEPKIKFYSELCMSPKIKDRSFAEETLRKMVAAICEEFFQPEKNGLIPQSG</sequence>
<evidence type="ECO:0000256" key="6">
    <source>
        <dbReference type="ARBA" id="ARBA00022553"/>
    </source>
</evidence>